<dbReference type="SMART" id="SM00267">
    <property type="entry name" value="GGDEF"/>
    <property type="match status" value="1"/>
</dbReference>
<dbReference type="EMBL" id="FOSP01000037">
    <property type="protein sequence ID" value="SFL16550.1"/>
    <property type="molecule type" value="Genomic_DNA"/>
</dbReference>
<gene>
    <name evidence="4" type="ORF">SAMN05216302_10378</name>
</gene>
<evidence type="ECO:0000256" key="2">
    <source>
        <dbReference type="ARBA" id="ARBA00034247"/>
    </source>
</evidence>
<dbReference type="CDD" id="cd01949">
    <property type="entry name" value="GGDEF"/>
    <property type="match status" value="1"/>
</dbReference>
<sequence>MLDLDHFKGINDIYRHATDNTVLFCVAYTIHKLIRHNNQLCRYGEEEFTMIFPGMLLMEIENAINRIKDAISRISFTSEDNPVFNVTASTGVVALKNHSNSFSSPQEMLKAAYQVLYTAKRNDRIRVFLWHNTLNP</sequence>
<reference evidence="5" key="1">
    <citation type="submission" date="2016-10" db="EMBL/GenBank/DDBJ databases">
        <authorList>
            <person name="Varghese N."/>
            <person name="Submissions S."/>
        </authorList>
    </citation>
    <scope>NUCLEOTIDE SEQUENCE [LARGE SCALE GENOMIC DNA]</scope>
    <source>
        <strain evidence="5">Nm69</strain>
    </source>
</reference>
<organism evidence="4 5">
    <name type="scientific">Nitrosomonas aestuarii</name>
    <dbReference type="NCBI Taxonomy" id="52441"/>
    <lineage>
        <taxon>Bacteria</taxon>
        <taxon>Pseudomonadati</taxon>
        <taxon>Pseudomonadota</taxon>
        <taxon>Betaproteobacteria</taxon>
        <taxon>Nitrosomonadales</taxon>
        <taxon>Nitrosomonadaceae</taxon>
        <taxon>Nitrosomonas</taxon>
    </lineage>
</organism>
<evidence type="ECO:0000313" key="4">
    <source>
        <dbReference type="EMBL" id="SFL16550.1"/>
    </source>
</evidence>
<evidence type="ECO:0000259" key="3">
    <source>
        <dbReference type="PROSITE" id="PS50887"/>
    </source>
</evidence>
<dbReference type="PROSITE" id="PS50887">
    <property type="entry name" value="GGDEF"/>
    <property type="match status" value="1"/>
</dbReference>
<dbReference type="PANTHER" id="PTHR45138">
    <property type="entry name" value="REGULATORY COMPONENTS OF SENSORY TRANSDUCTION SYSTEM"/>
    <property type="match status" value="1"/>
</dbReference>
<dbReference type="InterPro" id="IPR043128">
    <property type="entry name" value="Rev_trsase/Diguanyl_cyclase"/>
</dbReference>
<dbReference type="GO" id="GO:0052621">
    <property type="term" value="F:diguanylate cyclase activity"/>
    <property type="evidence" value="ECO:0007669"/>
    <property type="project" value="UniProtKB-EC"/>
</dbReference>
<dbReference type="Gene3D" id="3.30.70.270">
    <property type="match status" value="1"/>
</dbReference>
<protein>
    <recommendedName>
        <fullName evidence="1">diguanylate cyclase</fullName>
        <ecNumber evidence="1">2.7.7.65</ecNumber>
    </recommendedName>
</protein>
<feature type="domain" description="GGDEF" evidence="3">
    <location>
        <begin position="1"/>
        <end position="132"/>
    </location>
</feature>
<dbReference type="Proteomes" id="UP000199533">
    <property type="component" value="Unassembled WGS sequence"/>
</dbReference>
<evidence type="ECO:0000313" key="5">
    <source>
        <dbReference type="Proteomes" id="UP000199533"/>
    </source>
</evidence>
<dbReference type="EC" id="2.7.7.65" evidence="1"/>
<dbReference type="InterPro" id="IPR029787">
    <property type="entry name" value="Nucleotide_cyclase"/>
</dbReference>
<dbReference type="InterPro" id="IPR000160">
    <property type="entry name" value="GGDEF_dom"/>
</dbReference>
<accession>A0A1I4FGX0</accession>
<dbReference type="InterPro" id="IPR050469">
    <property type="entry name" value="Diguanylate_Cyclase"/>
</dbReference>
<dbReference type="STRING" id="52441.SAMN05216302_10378"/>
<dbReference type="SUPFAM" id="SSF55073">
    <property type="entry name" value="Nucleotide cyclase"/>
    <property type="match status" value="1"/>
</dbReference>
<dbReference type="AlphaFoldDB" id="A0A1I4FGX0"/>
<evidence type="ECO:0000256" key="1">
    <source>
        <dbReference type="ARBA" id="ARBA00012528"/>
    </source>
</evidence>
<dbReference type="NCBIfam" id="TIGR00254">
    <property type="entry name" value="GGDEF"/>
    <property type="match status" value="1"/>
</dbReference>
<comment type="catalytic activity">
    <reaction evidence="2">
        <text>2 GTP = 3',3'-c-di-GMP + 2 diphosphate</text>
        <dbReference type="Rhea" id="RHEA:24898"/>
        <dbReference type="ChEBI" id="CHEBI:33019"/>
        <dbReference type="ChEBI" id="CHEBI:37565"/>
        <dbReference type="ChEBI" id="CHEBI:58805"/>
        <dbReference type="EC" id="2.7.7.65"/>
    </reaction>
</comment>
<dbReference type="Pfam" id="PF00990">
    <property type="entry name" value="GGDEF"/>
    <property type="match status" value="1"/>
</dbReference>
<proteinExistence type="predicted"/>
<keyword evidence="5" id="KW-1185">Reference proteome</keyword>
<name>A0A1I4FGX0_9PROT</name>
<dbReference type="PANTHER" id="PTHR45138:SF9">
    <property type="entry name" value="DIGUANYLATE CYCLASE DGCM-RELATED"/>
    <property type="match status" value="1"/>
</dbReference>